<dbReference type="AlphaFoldDB" id="A0A2W6NNB7"/>
<proteinExistence type="predicted"/>
<evidence type="ECO:0000313" key="1">
    <source>
        <dbReference type="EMBL" id="PZT57342.1"/>
    </source>
</evidence>
<sequence length="93" mass="11382">MKITVNKVGKRWYIVSIEDDQHWLSRKELANVEVTRHDGGNWSKFETTWTMTGKGSRKYRNEILKELNDKHKGDNELHKEYLEYMRKWRNRDK</sequence>
<dbReference type="EMBL" id="QKWW01000006">
    <property type="protein sequence ID" value="PZT57342.1"/>
    <property type="molecule type" value="Genomic_DNA"/>
</dbReference>
<gene>
    <name evidence="1" type="ORF">DN757_01410</name>
</gene>
<name>A0A2W6NNB7_9BACL</name>
<protein>
    <submittedName>
        <fullName evidence="1">Uncharacterized protein</fullName>
    </submittedName>
</protein>
<evidence type="ECO:0000313" key="2">
    <source>
        <dbReference type="Proteomes" id="UP000249204"/>
    </source>
</evidence>
<dbReference type="RefSeq" id="WP_111268494.1">
    <property type="nucleotide sequence ID" value="NZ_QKWW01000006.1"/>
</dbReference>
<reference evidence="1 2" key="1">
    <citation type="submission" date="2018-06" db="EMBL/GenBank/DDBJ databases">
        <title>Isolation of heavy metals resistant Paenibacillus silvae NC2 from Gold-Copper mine in ZiJin, China.</title>
        <authorList>
            <person name="Xu J."/>
            <person name="Mazhar H.S."/>
            <person name="Rensing C."/>
        </authorList>
    </citation>
    <scope>NUCLEOTIDE SEQUENCE [LARGE SCALE GENOMIC DNA]</scope>
    <source>
        <strain evidence="1 2">NC2</strain>
    </source>
</reference>
<comment type="caution">
    <text evidence="1">The sequence shown here is derived from an EMBL/GenBank/DDBJ whole genome shotgun (WGS) entry which is preliminary data.</text>
</comment>
<organism evidence="1 2">
    <name type="scientific">Paenibacillus silvae</name>
    <dbReference type="NCBI Taxonomy" id="1325358"/>
    <lineage>
        <taxon>Bacteria</taxon>
        <taxon>Bacillati</taxon>
        <taxon>Bacillota</taxon>
        <taxon>Bacilli</taxon>
        <taxon>Bacillales</taxon>
        <taxon>Paenibacillaceae</taxon>
        <taxon>Paenibacillus</taxon>
    </lineage>
</organism>
<dbReference type="Proteomes" id="UP000249204">
    <property type="component" value="Unassembled WGS sequence"/>
</dbReference>
<accession>A0A2W6NNB7</accession>